<reference evidence="1 2" key="1">
    <citation type="submission" date="2017-10" db="EMBL/GenBank/DDBJ databases">
        <authorList>
            <person name="Banno H."/>
            <person name="Chua N.-H."/>
        </authorList>
    </citation>
    <scope>NUCLEOTIDE SEQUENCE [LARGE SCALE GENOMIC DNA]</scope>
    <source>
        <strain evidence="1">Vibrio tapetis CECT4600</strain>
    </source>
</reference>
<dbReference type="KEGG" id="vta:A0170"/>
<dbReference type="AlphaFoldDB" id="A0A2N8Z8A2"/>
<evidence type="ECO:0000313" key="1">
    <source>
        <dbReference type="EMBL" id="SON48149.1"/>
    </source>
</evidence>
<dbReference type="Proteomes" id="UP000235828">
    <property type="component" value="Chromosome A"/>
</dbReference>
<dbReference type="EMBL" id="LT960611">
    <property type="protein sequence ID" value="SON48149.1"/>
    <property type="molecule type" value="Genomic_DNA"/>
</dbReference>
<keyword evidence="2" id="KW-1185">Reference proteome</keyword>
<organism evidence="1 2">
    <name type="scientific">Vibrio tapetis subsp. tapetis</name>
    <dbReference type="NCBI Taxonomy" id="1671868"/>
    <lineage>
        <taxon>Bacteria</taxon>
        <taxon>Pseudomonadati</taxon>
        <taxon>Pseudomonadota</taxon>
        <taxon>Gammaproteobacteria</taxon>
        <taxon>Vibrionales</taxon>
        <taxon>Vibrionaceae</taxon>
        <taxon>Vibrio</taxon>
    </lineage>
</organism>
<sequence length="35" mass="3925">MWLLVDSEYLGGGVITHERTGLDARAERINHQLSS</sequence>
<name>A0A2N8Z8A2_9VIBR</name>
<gene>
    <name evidence="1" type="ORF">VTAP4600_A0170</name>
</gene>
<proteinExistence type="predicted"/>
<evidence type="ECO:0000313" key="2">
    <source>
        <dbReference type="Proteomes" id="UP000235828"/>
    </source>
</evidence>
<protein>
    <submittedName>
        <fullName evidence="1">Uncharacterized protein</fullName>
    </submittedName>
</protein>
<accession>A0A2N8Z8A2</accession>